<comment type="function">
    <text evidence="7">Converts molybdopterin precursor Z into molybdopterin. This requires the incorporation of two sulfur atoms into precursor Z to generate a dithiolene group. The sulfur is provided by MoaD.</text>
</comment>
<name>A0A5M8RWM8_9BACI</name>
<dbReference type="GO" id="GO:0030366">
    <property type="term" value="F:molybdopterin synthase activity"/>
    <property type="evidence" value="ECO:0007669"/>
    <property type="project" value="UniProtKB-EC"/>
</dbReference>
<dbReference type="FunFam" id="3.90.1170.40:FF:000003">
    <property type="entry name" value="Molybdopterin converting factor subunit 2"/>
    <property type="match status" value="1"/>
</dbReference>
<dbReference type="Proteomes" id="UP000324326">
    <property type="component" value="Unassembled WGS sequence"/>
</dbReference>
<dbReference type="EC" id="2.8.1.12" evidence="3"/>
<comment type="caution">
    <text evidence="15">The sequence shown here is derived from an EMBL/GenBank/DDBJ whole genome shotgun (WGS) entry which is preliminary data.</text>
</comment>
<evidence type="ECO:0000256" key="10">
    <source>
        <dbReference type="ARBA" id="ARBA00030407"/>
    </source>
</evidence>
<reference evidence="15 16" key="1">
    <citation type="submission" date="2018-08" db="EMBL/GenBank/DDBJ databases">
        <title>Bacillus phenotypic plasticity.</title>
        <authorList>
            <person name="Hurtado E."/>
        </authorList>
    </citation>
    <scope>NUCLEOTIDE SEQUENCE [LARGE SCALE GENOMIC DNA]</scope>
    <source>
        <strain evidence="15 16">427</strain>
    </source>
</reference>
<evidence type="ECO:0000256" key="14">
    <source>
        <dbReference type="SAM" id="MobiDB-lite"/>
    </source>
</evidence>
<dbReference type="EMBL" id="QSND01000001">
    <property type="protein sequence ID" value="KAA6453047.1"/>
    <property type="molecule type" value="Genomic_DNA"/>
</dbReference>
<dbReference type="Gene3D" id="3.90.1170.40">
    <property type="entry name" value="Molybdopterin biosynthesis MoaE subunit"/>
    <property type="match status" value="1"/>
</dbReference>
<dbReference type="Pfam" id="PF02391">
    <property type="entry name" value="MoaE"/>
    <property type="match status" value="1"/>
</dbReference>
<comment type="similarity">
    <text evidence="2">Belongs to the MoaE family.</text>
</comment>
<accession>A0A5M8RWM8</accession>
<comment type="catalytic activity">
    <reaction evidence="13">
        <text>2 [molybdopterin-synthase sulfur-carrier protein]-C-terminal-Gly-aminoethanethioate + cyclic pyranopterin phosphate + H2O = molybdopterin + 2 [molybdopterin-synthase sulfur-carrier protein]-C-terminal Gly-Gly + 2 H(+)</text>
        <dbReference type="Rhea" id="RHEA:26333"/>
        <dbReference type="Rhea" id="RHEA-COMP:12202"/>
        <dbReference type="Rhea" id="RHEA-COMP:19907"/>
        <dbReference type="ChEBI" id="CHEBI:15377"/>
        <dbReference type="ChEBI" id="CHEBI:15378"/>
        <dbReference type="ChEBI" id="CHEBI:58698"/>
        <dbReference type="ChEBI" id="CHEBI:59648"/>
        <dbReference type="ChEBI" id="CHEBI:90778"/>
        <dbReference type="ChEBI" id="CHEBI:232372"/>
        <dbReference type="EC" id="2.8.1.12"/>
    </reaction>
</comment>
<dbReference type="CDD" id="cd00756">
    <property type="entry name" value="MoaE"/>
    <property type="match status" value="1"/>
</dbReference>
<dbReference type="STRING" id="1925020.BTA30_15465"/>
<evidence type="ECO:0000256" key="1">
    <source>
        <dbReference type="ARBA" id="ARBA00005046"/>
    </source>
</evidence>
<evidence type="ECO:0000256" key="4">
    <source>
        <dbReference type="ARBA" id="ARBA00013858"/>
    </source>
</evidence>
<evidence type="ECO:0000256" key="7">
    <source>
        <dbReference type="ARBA" id="ARBA00025448"/>
    </source>
</evidence>
<evidence type="ECO:0000256" key="11">
    <source>
        <dbReference type="ARBA" id="ARBA00030781"/>
    </source>
</evidence>
<dbReference type="GO" id="GO:0006777">
    <property type="term" value="P:Mo-molybdopterin cofactor biosynthetic process"/>
    <property type="evidence" value="ECO:0007669"/>
    <property type="project" value="UniProtKB-KW"/>
</dbReference>
<evidence type="ECO:0000256" key="9">
    <source>
        <dbReference type="ARBA" id="ARBA00029745"/>
    </source>
</evidence>
<evidence type="ECO:0000256" key="12">
    <source>
        <dbReference type="ARBA" id="ARBA00032474"/>
    </source>
</evidence>
<evidence type="ECO:0000256" key="2">
    <source>
        <dbReference type="ARBA" id="ARBA00005426"/>
    </source>
</evidence>
<evidence type="ECO:0000256" key="3">
    <source>
        <dbReference type="ARBA" id="ARBA00011950"/>
    </source>
</evidence>
<comment type="pathway">
    <text evidence="1">Cofactor biosynthesis; molybdopterin biosynthesis.</text>
</comment>
<evidence type="ECO:0000313" key="15">
    <source>
        <dbReference type="EMBL" id="KAA6453047.1"/>
    </source>
</evidence>
<sequence length="187" mass="20873">MFSYGGSKCDFLYCKILKGGRRLSGRFVITEEPIVIGDVVKKVERREAGAITTFIGTVREWTNGKKTLYLEYEAYAPMAVGMLSQIGEEISEKWPGAIAAITHRIGRLDISDAAVVIAVSSPHRKAAYEANEYAIDRIKQIVPIWKKEHWEDGESWIGDQLETTAYPKGKPDIEAVAPNRKRGADID</sequence>
<evidence type="ECO:0000256" key="5">
    <source>
        <dbReference type="ARBA" id="ARBA00022679"/>
    </source>
</evidence>
<keyword evidence="6" id="KW-0501">Molybdenum cofactor biosynthesis</keyword>
<evidence type="ECO:0000313" key="16">
    <source>
        <dbReference type="Proteomes" id="UP000324326"/>
    </source>
</evidence>
<organism evidence="15 16">
    <name type="scientific">Bacillus swezeyi</name>
    <dbReference type="NCBI Taxonomy" id="1925020"/>
    <lineage>
        <taxon>Bacteria</taxon>
        <taxon>Bacillati</taxon>
        <taxon>Bacillota</taxon>
        <taxon>Bacilli</taxon>
        <taxon>Bacillales</taxon>
        <taxon>Bacillaceae</taxon>
        <taxon>Bacillus</taxon>
    </lineage>
</organism>
<gene>
    <name evidence="15" type="ORF">DX927_02185</name>
</gene>
<evidence type="ECO:0000256" key="6">
    <source>
        <dbReference type="ARBA" id="ARBA00023150"/>
    </source>
</evidence>
<proteinExistence type="inferred from homology"/>
<protein>
    <recommendedName>
        <fullName evidence="4">Molybdopterin synthase catalytic subunit</fullName>
        <ecNumber evidence="3">2.8.1.12</ecNumber>
    </recommendedName>
    <alternativeName>
        <fullName evidence="11">MPT synthase subunit 2</fullName>
    </alternativeName>
    <alternativeName>
        <fullName evidence="9">Molybdenum cofactor biosynthesis protein E</fullName>
    </alternativeName>
    <alternativeName>
        <fullName evidence="10">Molybdopterin-converting factor large subunit</fullName>
    </alternativeName>
    <alternativeName>
        <fullName evidence="12">Molybdopterin-converting factor subunit 2</fullName>
    </alternativeName>
</protein>
<dbReference type="InterPro" id="IPR036563">
    <property type="entry name" value="MoaE_sf"/>
</dbReference>
<evidence type="ECO:0000256" key="8">
    <source>
        <dbReference type="ARBA" id="ARBA00026066"/>
    </source>
</evidence>
<feature type="region of interest" description="Disordered" evidence="14">
    <location>
        <begin position="168"/>
        <end position="187"/>
    </location>
</feature>
<evidence type="ECO:0000256" key="13">
    <source>
        <dbReference type="ARBA" id="ARBA00049878"/>
    </source>
</evidence>
<comment type="subunit">
    <text evidence="8">Heterotetramer of 2 MoaD subunits and 2 MoaE subunits. Also stable as homodimer. The enzyme changes between these two forms during catalysis.</text>
</comment>
<dbReference type="AlphaFoldDB" id="A0A5M8RWM8"/>
<dbReference type="SUPFAM" id="SSF54690">
    <property type="entry name" value="Molybdopterin synthase subunit MoaE"/>
    <property type="match status" value="1"/>
</dbReference>
<keyword evidence="5" id="KW-0808">Transferase</keyword>
<dbReference type="PANTHER" id="PTHR23404">
    <property type="entry name" value="MOLYBDOPTERIN SYNTHASE RELATED"/>
    <property type="match status" value="1"/>
</dbReference>
<dbReference type="InterPro" id="IPR003448">
    <property type="entry name" value="Mopterin_biosynth_MoaE"/>
</dbReference>